<proteinExistence type="predicted"/>
<comment type="caution">
    <text evidence="1">The sequence shown here is derived from an EMBL/GenBank/DDBJ whole genome shotgun (WGS) entry which is preliminary data.</text>
</comment>
<dbReference type="EMBL" id="RAPN01000001">
    <property type="protein sequence ID" value="RKD90964.1"/>
    <property type="molecule type" value="Genomic_DNA"/>
</dbReference>
<gene>
    <name evidence="1" type="ORF">BC643_1311</name>
</gene>
<organism evidence="1 2">
    <name type="scientific">Mangrovibacterium diazotrophicum</name>
    <dbReference type="NCBI Taxonomy" id="1261403"/>
    <lineage>
        <taxon>Bacteria</taxon>
        <taxon>Pseudomonadati</taxon>
        <taxon>Bacteroidota</taxon>
        <taxon>Bacteroidia</taxon>
        <taxon>Marinilabiliales</taxon>
        <taxon>Prolixibacteraceae</taxon>
        <taxon>Mangrovibacterium</taxon>
    </lineage>
</organism>
<accession>A0A419W683</accession>
<sequence length="133" mass="15585">MDQINELGLFIAKLLGRLRNMEQEQEEGDLLLAEAKDALVVQFGWELEDLLFMDDAAFIGLMEENLLAEDHYEKLAEVFHVLGDHALEHQTLLRKELYYEKALCLLKYVDKQSSNYSMMRRDKIVALEVKMKY</sequence>
<reference evidence="1 2" key="1">
    <citation type="submission" date="2018-09" db="EMBL/GenBank/DDBJ databases">
        <title>Genomic Encyclopedia of Archaeal and Bacterial Type Strains, Phase II (KMG-II): from individual species to whole genera.</title>
        <authorList>
            <person name="Goeker M."/>
        </authorList>
    </citation>
    <scope>NUCLEOTIDE SEQUENCE [LARGE SCALE GENOMIC DNA]</scope>
    <source>
        <strain evidence="1 2">DSM 27148</strain>
    </source>
</reference>
<dbReference type="Proteomes" id="UP000283387">
    <property type="component" value="Unassembled WGS sequence"/>
</dbReference>
<dbReference type="AlphaFoldDB" id="A0A419W683"/>
<evidence type="ECO:0000313" key="2">
    <source>
        <dbReference type="Proteomes" id="UP000283387"/>
    </source>
</evidence>
<protein>
    <submittedName>
        <fullName evidence="1">Uncharacterized protein</fullName>
    </submittedName>
</protein>
<keyword evidence="2" id="KW-1185">Reference proteome</keyword>
<evidence type="ECO:0000313" key="1">
    <source>
        <dbReference type="EMBL" id="RKD90964.1"/>
    </source>
</evidence>
<name>A0A419W683_9BACT</name>